<gene>
    <name evidence="2" type="ORF">H0E84_15165</name>
</gene>
<feature type="region of interest" description="Disordered" evidence="1">
    <location>
        <begin position="1"/>
        <end position="23"/>
    </location>
</feature>
<keyword evidence="3" id="KW-1185">Reference proteome</keyword>
<evidence type="ECO:0000313" key="3">
    <source>
        <dbReference type="Proteomes" id="UP000578091"/>
    </source>
</evidence>
<sequence length="70" mass="7657">MLRIENGWQALDDEHRSHTSIESHRAVQATVKGVLAELASTITPGDTEESVAQRAAQMMANVARMSRSHA</sequence>
<accession>A0A853JGY4</accession>
<evidence type="ECO:0000256" key="1">
    <source>
        <dbReference type="SAM" id="MobiDB-lite"/>
    </source>
</evidence>
<protein>
    <submittedName>
        <fullName evidence="2">Uncharacterized protein</fullName>
    </submittedName>
</protein>
<proteinExistence type="predicted"/>
<dbReference type="EMBL" id="JACCKA010000085">
    <property type="protein sequence ID" value="NZA27720.1"/>
    <property type="molecule type" value="Genomic_DNA"/>
</dbReference>
<reference evidence="2 3" key="1">
    <citation type="submission" date="2020-07" db="EMBL/GenBank/DDBJ databases">
        <title>Luteimonas sp. SJ-92.</title>
        <authorList>
            <person name="Huang X.-X."/>
            <person name="Xu L."/>
            <person name="Sun J.-Q."/>
        </authorList>
    </citation>
    <scope>NUCLEOTIDE SEQUENCE [LARGE SCALE GENOMIC DNA]</scope>
    <source>
        <strain evidence="2 3">SJ-92</strain>
    </source>
</reference>
<evidence type="ECO:0000313" key="2">
    <source>
        <dbReference type="EMBL" id="NZA27720.1"/>
    </source>
</evidence>
<dbReference type="AlphaFoldDB" id="A0A853JGY4"/>
<dbReference type="RefSeq" id="WP_180679486.1">
    <property type="nucleotide sequence ID" value="NZ_JACCKA010000085.1"/>
</dbReference>
<name>A0A853JGY4_9GAMM</name>
<organism evidence="2 3">
    <name type="scientific">Luteimonas salinisoli</name>
    <dbReference type="NCBI Taxonomy" id="2752307"/>
    <lineage>
        <taxon>Bacteria</taxon>
        <taxon>Pseudomonadati</taxon>
        <taxon>Pseudomonadota</taxon>
        <taxon>Gammaproteobacteria</taxon>
        <taxon>Lysobacterales</taxon>
        <taxon>Lysobacteraceae</taxon>
        <taxon>Luteimonas</taxon>
    </lineage>
</organism>
<comment type="caution">
    <text evidence="2">The sequence shown here is derived from an EMBL/GenBank/DDBJ whole genome shotgun (WGS) entry which is preliminary data.</text>
</comment>
<feature type="compositionally biased region" description="Basic and acidic residues" evidence="1">
    <location>
        <begin position="12"/>
        <end position="23"/>
    </location>
</feature>
<dbReference type="Proteomes" id="UP000578091">
    <property type="component" value="Unassembled WGS sequence"/>
</dbReference>